<dbReference type="NCBIfam" id="NF005069">
    <property type="entry name" value="PRK06487.1"/>
    <property type="match status" value="1"/>
</dbReference>
<evidence type="ECO:0000313" key="7">
    <source>
        <dbReference type="EMBL" id="AHF03451.1"/>
    </source>
</evidence>
<sequence length="320" mass="33790">MSLKNGVLLDLATIDRDDLDLSALAGVCEGWRRHAYTEPAEVAARIADAEVVVTNKVVLDRQALSGARSLRLVCVAATGTNNVDLEAARELGIAVANVAGYATPSVVQHVFSLILALTTRLPEYQRAIDAGAWQRHDSFCVMDYPIRELAGRTLGIVGLGDLGGGVARVAEAFGMKVLVAQRPGGALRVGRLMLEALLPRVDVLSLHCPLTEATRGLIGARELGLMRRDALLINTARGGIVDEQALAEALRAGTIGGAGVDVLSAEPPRAGNPLLDPTIPNLIVTPHIAWASREARQRMVDEIAANISACLAGTSRNRVA</sequence>
<dbReference type="InterPro" id="IPR050418">
    <property type="entry name" value="D-iso_2-hydroxyacid_DH_PdxB"/>
</dbReference>
<reference evidence="7 8" key="1">
    <citation type="submission" date="2013-12" db="EMBL/GenBank/DDBJ databases">
        <authorList>
            <consortium name="DOE Joint Genome Institute"/>
            <person name="Bryant D.A."/>
            <person name="Huntemann M."/>
            <person name="Han J."/>
            <person name="Chen A."/>
            <person name="Kyrpides N."/>
            <person name="Mavromatis K."/>
            <person name="Markowitz V."/>
            <person name="Palaniappan K."/>
            <person name="Ivanova N."/>
            <person name="Schaumberg A."/>
            <person name="Pati A."/>
            <person name="Liolios K."/>
            <person name="Nordberg H.P."/>
            <person name="Cantor M.N."/>
            <person name="Hua S.X."/>
            <person name="Woyke T."/>
        </authorList>
    </citation>
    <scope>NUCLEOTIDE SEQUENCE [LARGE SCALE GENOMIC DNA]</scope>
    <source>
        <strain evidence="7 8">984</strain>
    </source>
</reference>
<accession>W0E2X0</accession>
<dbReference type="OrthoDB" id="9805416at2"/>
<dbReference type="Gene3D" id="3.40.50.720">
    <property type="entry name" value="NAD(P)-binding Rossmann-like Domain"/>
    <property type="match status" value="2"/>
</dbReference>
<organism evidence="7 8">
    <name type="scientific">Marichromatium purpuratum 984</name>
    <dbReference type="NCBI Taxonomy" id="765910"/>
    <lineage>
        <taxon>Bacteria</taxon>
        <taxon>Pseudomonadati</taxon>
        <taxon>Pseudomonadota</taxon>
        <taxon>Gammaproteobacteria</taxon>
        <taxon>Chromatiales</taxon>
        <taxon>Chromatiaceae</taxon>
        <taxon>Marichromatium</taxon>
    </lineage>
</organism>
<dbReference type="Pfam" id="PF00389">
    <property type="entry name" value="2-Hacid_dh"/>
    <property type="match status" value="1"/>
</dbReference>
<dbReference type="InterPro" id="IPR006140">
    <property type="entry name" value="D-isomer_DH_NAD-bd"/>
</dbReference>
<evidence type="ECO:0000256" key="2">
    <source>
        <dbReference type="ARBA" id="ARBA00023002"/>
    </source>
</evidence>
<keyword evidence="8" id="KW-1185">Reference proteome</keyword>
<evidence type="ECO:0000259" key="5">
    <source>
        <dbReference type="Pfam" id="PF00389"/>
    </source>
</evidence>
<dbReference type="GO" id="GO:0051287">
    <property type="term" value="F:NAD binding"/>
    <property type="evidence" value="ECO:0007669"/>
    <property type="project" value="InterPro"/>
</dbReference>
<dbReference type="EC" id="1.1.1.29" evidence="7"/>
<dbReference type="EMBL" id="CP007031">
    <property type="protein sequence ID" value="AHF03451.1"/>
    <property type="molecule type" value="Genomic_DNA"/>
</dbReference>
<protein>
    <submittedName>
        <fullName evidence="7">Glycerate dehydrogenase</fullName>
        <ecNumber evidence="7">1.1.1.29</ecNumber>
    </submittedName>
</protein>
<dbReference type="InterPro" id="IPR006139">
    <property type="entry name" value="D-isomer_2_OHA_DH_cat_dom"/>
</dbReference>
<dbReference type="InterPro" id="IPR036291">
    <property type="entry name" value="NAD(P)-bd_dom_sf"/>
</dbReference>
<dbReference type="InterPro" id="IPR029753">
    <property type="entry name" value="D-isomer_DH_CS"/>
</dbReference>
<evidence type="ECO:0000256" key="1">
    <source>
        <dbReference type="ARBA" id="ARBA00005854"/>
    </source>
</evidence>
<dbReference type="eggNOG" id="COG1052">
    <property type="taxonomic scope" value="Bacteria"/>
</dbReference>
<name>W0E2X0_MARPU</name>
<dbReference type="RefSeq" id="WP_005220756.1">
    <property type="nucleotide sequence ID" value="NZ_CP007031.1"/>
</dbReference>
<evidence type="ECO:0000313" key="8">
    <source>
        <dbReference type="Proteomes" id="UP000005275"/>
    </source>
</evidence>
<comment type="similarity">
    <text evidence="1 4">Belongs to the D-isomer specific 2-hydroxyacid dehydrogenase family.</text>
</comment>
<dbReference type="PANTHER" id="PTHR43761">
    <property type="entry name" value="D-ISOMER SPECIFIC 2-HYDROXYACID DEHYDROGENASE FAMILY PROTEIN (AFU_ORTHOLOGUE AFUA_1G13630)"/>
    <property type="match status" value="1"/>
</dbReference>
<evidence type="ECO:0000256" key="3">
    <source>
        <dbReference type="ARBA" id="ARBA00023027"/>
    </source>
</evidence>
<dbReference type="STRING" id="765910.MARPU_05880"/>
<dbReference type="HOGENOM" id="CLU_019796_1_3_6"/>
<gene>
    <name evidence="7" type="ORF">MARPU_05880</name>
</gene>
<dbReference type="CDD" id="cd12162">
    <property type="entry name" value="2-Hacid_dh_4"/>
    <property type="match status" value="1"/>
</dbReference>
<feature type="domain" description="D-isomer specific 2-hydroxyacid dehydrogenase catalytic" evidence="5">
    <location>
        <begin position="38"/>
        <end position="319"/>
    </location>
</feature>
<dbReference type="Pfam" id="PF02826">
    <property type="entry name" value="2-Hacid_dh_C"/>
    <property type="match status" value="1"/>
</dbReference>
<feature type="domain" description="D-isomer specific 2-hydroxyacid dehydrogenase NAD-binding" evidence="6">
    <location>
        <begin position="111"/>
        <end position="289"/>
    </location>
</feature>
<dbReference type="SUPFAM" id="SSF51735">
    <property type="entry name" value="NAD(P)-binding Rossmann-fold domains"/>
    <property type="match status" value="1"/>
</dbReference>
<dbReference type="PANTHER" id="PTHR43761:SF1">
    <property type="entry name" value="D-ISOMER SPECIFIC 2-HYDROXYACID DEHYDROGENASE CATALYTIC DOMAIN-CONTAINING PROTEIN-RELATED"/>
    <property type="match status" value="1"/>
</dbReference>
<dbReference type="SUPFAM" id="SSF52283">
    <property type="entry name" value="Formate/glycerate dehydrogenase catalytic domain-like"/>
    <property type="match status" value="1"/>
</dbReference>
<dbReference type="Proteomes" id="UP000005275">
    <property type="component" value="Chromosome"/>
</dbReference>
<keyword evidence="2 4" id="KW-0560">Oxidoreductase</keyword>
<evidence type="ECO:0000256" key="4">
    <source>
        <dbReference type="RuleBase" id="RU003719"/>
    </source>
</evidence>
<dbReference type="KEGG" id="mpur:MARPU_05880"/>
<dbReference type="AlphaFoldDB" id="W0E2X0"/>
<keyword evidence="3" id="KW-0520">NAD</keyword>
<proteinExistence type="inferred from homology"/>
<evidence type="ECO:0000259" key="6">
    <source>
        <dbReference type="Pfam" id="PF02826"/>
    </source>
</evidence>
<dbReference type="PROSITE" id="PS00671">
    <property type="entry name" value="D_2_HYDROXYACID_DH_3"/>
    <property type="match status" value="1"/>
</dbReference>
<dbReference type="GO" id="GO:0008465">
    <property type="term" value="F:hydroxypyruvate reductase (NADH) activity"/>
    <property type="evidence" value="ECO:0007669"/>
    <property type="project" value="UniProtKB-EC"/>
</dbReference>